<protein>
    <recommendedName>
        <fullName evidence="4">F-box domain-containing protein</fullName>
    </recommendedName>
</protein>
<accession>A0AAD7IVW0</accession>
<comment type="caution">
    <text evidence="2">The sequence shown here is derived from an EMBL/GenBank/DDBJ whole genome shotgun (WGS) entry which is preliminary data.</text>
</comment>
<dbReference type="Proteomes" id="UP001215598">
    <property type="component" value="Unassembled WGS sequence"/>
</dbReference>
<dbReference type="EMBL" id="JARKIB010000064">
    <property type="protein sequence ID" value="KAJ7750823.1"/>
    <property type="molecule type" value="Genomic_DNA"/>
</dbReference>
<feature type="coiled-coil region" evidence="1">
    <location>
        <begin position="34"/>
        <end position="68"/>
    </location>
</feature>
<keyword evidence="1" id="KW-0175">Coiled coil</keyword>
<evidence type="ECO:0008006" key="4">
    <source>
        <dbReference type="Google" id="ProtNLM"/>
    </source>
</evidence>
<name>A0AAD7IVW0_9AGAR</name>
<evidence type="ECO:0000313" key="3">
    <source>
        <dbReference type="Proteomes" id="UP001215598"/>
    </source>
</evidence>
<evidence type="ECO:0000256" key="1">
    <source>
        <dbReference type="SAM" id="Coils"/>
    </source>
</evidence>
<keyword evidence="3" id="KW-1185">Reference proteome</keyword>
<dbReference type="AlphaFoldDB" id="A0AAD7IVW0"/>
<reference evidence="2" key="1">
    <citation type="submission" date="2023-03" db="EMBL/GenBank/DDBJ databases">
        <title>Massive genome expansion in bonnet fungi (Mycena s.s.) driven by repeated elements and novel gene families across ecological guilds.</title>
        <authorList>
            <consortium name="Lawrence Berkeley National Laboratory"/>
            <person name="Harder C.B."/>
            <person name="Miyauchi S."/>
            <person name="Viragh M."/>
            <person name="Kuo A."/>
            <person name="Thoen E."/>
            <person name="Andreopoulos B."/>
            <person name="Lu D."/>
            <person name="Skrede I."/>
            <person name="Drula E."/>
            <person name="Henrissat B."/>
            <person name="Morin E."/>
            <person name="Kohler A."/>
            <person name="Barry K."/>
            <person name="LaButti K."/>
            <person name="Morin E."/>
            <person name="Salamov A."/>
            <person name="Lipzen A."/>
            <person name="Mereny Z."/>
            <person name="Hegedus B."/>
            <person name="Baldrian P."/>
            <person name="Stursova M."/>
            <person name="Weitz H."/>
            <person name="Taylor A."/>
            <person name="Grigoriev I.V."/>
            <person name="Nagy L.G."/>
            <person name="Martin F."/>
            <person name="Kauserud H."/>
        </authorList>
    </citation>
    <scope>NUCLEOTIDE SEQUENCE</scope>
    <source>
        <strain evidence="2">CBHHK182m</strain>
    </source>
</reference>
<proteinExistence type="predicted"/>
<sequence length="522" mass="58548">MAALSDAPSDASSLQLEPLEPLLITQNPPLASEVAMARAIAAKAQDDLKNVKARIAELRVQERRLQHHFDDHQRIVFSINRLPIELLSLIFRFALPSVRQLLKDKLYYPTTRPAAPAIAQSPWLVSQVCKLWREIALTSHSLWAFPIVFPPTQSPSQLKLHLERAGNAGLHPLLSGSPDVRYFPRLLASVVEYSPRWVTLWMSFNWTPFQDELVALKGHVGQLEELRIDGVWGDDEDTALEEGERLTVFAVAPRLRTVEINDVCEPAVSILLPWHQLTEYRGIGTAHEHLSVLKHCANLVTLHLTFTSAVTVVLTAVVPTEPAQYELVLPHLVRLHIGDAEFLRVMSLPVLQHIVVQRKDWDPDYDTLLPLLHLVQRTDRPSTASPFPTISALRIHVQRGDTTAIDELLGRLTLTPDNGQPTSTAACLAPSLISIELVGRGTYNEARFVEMVESRWRGCGGGCAQIRRVVLFRTMSTPEFMSDTMQRLGALAKEGLYVSVTASPKPVLDFYDRHDEWTRLLN</sequence>
<organism evidence="2 3">
    <name type="scientific">Mycena metata</name>
    <dbReference type="NCBI Taxonomy" id="1033252"/>
    <lineage>
        <taxon>Eukaryota</taxon>
        <taxon>Fungi</taxon>
        <taxon>Dikarya</taxon>
        <taxon>Basidiomycota</taxon>
        <taxon>Agaricomycotina</taxon>
        <taxon>Agaricomycetes</taxon>
        <taxon>Agaricomycetidae</taxon>
        <taxon>Agaricales</taxon>
        <taxon>Marasmiineae</taxon>
        <taxon>Mycenaceae</taxon>
        <taxon>Mycena</taxon>
    </lineage>
</organism>
<evidence type="ECO:0000313" key="2">
    <source>
        <dbReference type="EMBL" id="KAJ7750823.1"/>
    </source>
</evidence>
<dbReference type="Gene3D" id="1.20.1280.50">
    <property type="match status" value="1"/>
</dbReference>
<gene>
    <name evidence="2" type="ORF">B0H16DRAFT_1842025</name>
</gene>